<feature type="transmembrane region" description="Helical" evidence="1">
    <location>
        <begin position="124"/>
        <end position="149"/>
    </location>
</feature>
<keyword evidence="2" id="KW-0732">Signal</keyword>
<feature type="transmembrane region" description="Helical" evidence="1">
    <location>
        <begin position="511"/>
        <end position="534"/>
    </location>
</feature>
<dbReference type="GeneID" id="113738696"/>
<accession>A0A6P6X2G3</accession>
<dbReference type="Proteomes" id="UP001652660">
    <property type="component" value="Chromosome 4c"/>
</dbReference>
<keyword evidence="1" id="KW-1133">Transmembrane helix</keyword>
<reference evidence="4" key="2">
    <citation type="submission" date="2025-08" db="UniProtKB">
        <authorList>
            <consortium name="RefSeq"/>
        </authorList>
    </citation>
    <scope>IDENTIFICATION</scope>
    <source>
        <tissue evidence="4">Leaves</tissue>
    </source>
</reference>
<feature type="transmembrane region" description="Helical" evidence="1">
    <location>
        <begin position="299"/>
        <end position="326"/>
    </location>
</feature>
<evidence type="ECO:0000256" key="2">
    <source>
        <dbReference type="SAM" id="SignalP"/>
    </source>
</evidence>
<organism evidence="3 4">
    <name type="scientific">Coffea arabica</name>
    <name type="common">Arabian coffee</name>
    <dbReference type="NCBI Taxonomy" id="13443"/>
    <lineage>
        <taxon>Eukaryota</taxon>
        <taxon>Viridiplantae</taxon>
        <taxon>Streptophyta</taxon>
        <taxon>Embryophyta</taxon>
        <taxon>Tracheophyta</taxon>
        <taxon>Spermatophyta</taxon>
        <taxon>Magnoliopsida</taxon>
        <taxon>eudicotyledons</taxon>
        <taxon>Gunneridae</taxon>
        <taxon>Pentapetalae</taxon>
        <taxon>asterids</taxon>
        <taxon>lamiids</taxon>
        <taxon>Gentianales</taxon>
        <taxon>Rubiaceae</taxon>
        <taxon>Ixoroideae</taxon>
        <taxon>Gardenieae complex</taxon>
        <taxon>Bertiereae - Coffeeae clade</taxon>
        <taxon>Coffeeae</taxon>
        <taxon>Coffea</taxon>
    </lineage>
</organism>
<sequence length="561" mass="61694">MVSARPTFYVLLLIVPAFLLISSTCSASTTSGVERVQVRRFAGGANEVNHGVVSWGSKTRTKRSVLEGRNGENSSLVLAAERTRRKDPLDNLNYYTGGWNITNKHYFARVVLFVQSAGFTAAPLFLVAAIWFVAIGLCMLLTCICFCCFGGRSYGYSRTAYALSLILLSLFTIAAIVGSVVLYTGQGRFHNTTTEILKYVVRQADSTVYNLMNVSDYLTAAKQAGVENVSLPSDVQNRIDQVDAKIKSAASTLKSETDKNRNRINDILDVVRKILIMVAAVMLAVALLGFLFSILGLQCLVYILVILGWILVAVTFILSGVFLALYNIAGDTCVAMDQWNKNPTAHTALDDILPCVDTTAAQETLSESKTVTFQLVGVVNGLIANVSNVNLPPAAGRLSYNQSGPLVPLLCNPFNPDKTARKCAAGEADLTNATQVWKSYVCRVSTNNVCTTVGRLTPSMYQQMSSAVNVSYGLYHYGPFLTDLLDCTFVRDTFNRIHDDHCDDLKRFSKWIHVGLALVSAAVALSLIFWLLYARERRHRKYTKLVDARSHQDSYESKGPR</sequence>
<proteinExistence type="predicted"/>
<evidence type="ECO:0000256" key="1">
    <source>
        <dbReference type="SAM" id="Phobius"/>
    </source>
</evidence>
<dbReference type="OrthoDB" id="1937321at2759"/>
<feature type="chain" id="PRO_5028279579" evidence="2">
    <location>
        <begin position="28"/>
        <end position="561"/>
    </location>
</feature>
<gene>
    <name evidence="4" type="primary">LOC113738696</name>
</gene>
<keyword evidence="3" id="KW-1185">Reference proteome</keyword>
<dbReference type="GO" id="GO:0005886">
    <property type="term" value="C:plasma membrane"/>
    <property type="evidence" value="ECO:0007669"/>
    <property type="project" value="TreeGrafter"/>
</dbReference>
<evidence type="ECO:0000313" key="4">
    <source>
        <dbReference type="RefSeq" id="XP_027121739.1"/>
    </source>
</evidence>
<evidence type="ECO:0000313" key="3">
    <source>
        <dbReference type="Proteomes" id="UP001652660"/>
    </source>
</evidence>
<dbReference type="PANTHER" id="PTHR31414:SF31">
    <property type="entry name" value="PROTEIN TWEETY HOMOLOG"/>
    <property type="match status" value="1"/>
</dbReference>
<reference evidence="3" key="1">
    <citation type="journal article" date="2025" name="Foods">
        <title>Unveiling the Microbial Signatures of Arabica Coffee Cherries: Insights into Ripeness Specific Diversity, Functional Traits, and Implications for Quality and Safety.</title>
        <authorList>
            <consortium name="RefSeq"/>
            <person name="Tenea G.N."/>
            <person name="Cifuentes V."/>
            <person name="Reyes P."/>
            <person name="Cevallos-Vallejos M."/>
        </authorList>
    </citation>
    <scope>NUCLEOTIDE SEQUENCE [LARGE SCALE GENOMIC DNA]</scope>
</reference>
<feature type="transmembrane region" description="Helical" evidence="1">
    <location>
        <begin position="161"/>
        <end position="183"/>
    </location>
</feature>
<dbReference type="RefSeq" id="XP_027121739.1">
    <property type="nucleotide sequence ID" value="XM_027265938.2"/>
</dbReference>
<keyword evidence="1" id="KW-0472">Membrane</keyword>
<keyword evidence="1" id="KW-0812">Transmembrane</keyword>
<feature type="transmembrane region" description="Helical" evidence="1">
    <location>
        <begin position="274"/>
        <end position="292"/>
    </location>
</feature>
<dbReference type="AlphaFoldDB" id="A0A6P6X2G3"/>
<dbReference type="InterPro" id="IPR040283">
    <property type="entry name" value="DDB_G0292058-like"/>
</dbReference>
<feature type="signal peptide" evidence="2">
    <location>
        <begin position="1"/>
        <end position="27"/>
    </location>
</feature>
<dbReference type="PANTHER" id="PTHR31414">
    <property type="entry name" value="TRANSMEMBRANE PROTEIN DDB_G0292058"/>
    <property type="match status" value="1"/>
</dbReference>
<dbReference type="GO" id="GO:0009506">
    <property type="term" value="C:plasmodesma"/>
    <property type="evidence" value="ECO:0007669"/>
    <property type="project" value="TreeGrafter"/>
</dbReference>
<protein>
    <submittedName>
        <fullName evidence="4">Uncharacterized protein isoform X1</fullName>
    </submittedName>
</protein>
<name>A0A6P6X2G3_COFAR</name>